<name>A0A9I9ELX8_CUCME</name>
<protein>
    <submittedName>
        <fullName evidence="1">Uncharacterized protein</fullName>
    </submittedName>
</protein>
<dbReference type="EnsemblPlants" id="MELO3C035584.2.1">
    <property type="protein sequence ID" value="MELO3C035584.2.1"/>
    <property type="gene ID" value="MELO3C035584.2"/>
</dbReference>
<organism evidence="1">
    <name type="scientific">Cucumis melo</name>
    <name type="common">Muskmelon</name>
    <dbReference type="NCBI Taxonomy" id="3656"/>
    <lineage>
        <taxon>Eukaryota</taxon>
        <taxon>Viridiplantae</taxon>
        <taxon>Streptophyta</taxon>
        <taxon>Embryophyta</taxon>
        <taxon>Tracheophyta</taxon>
        <taxon>Spermatophyta</taxon>
        <taxon>Magnoliopsida</taxon>
        <taxon>eudicotyledons</taxon>
        <taxon>Gunneridae</taxon>
        <taxon>Pentapetalae</taxon>
        <taxon>rosids</taxon>
        <taxon>fabids</taxon>
        <taxon>Cucurbitales</taxon>
        <taxon>Cucurbitaceae</taxon>
        <taxon>Benincaseae</taxon>
        <taxon>Cucumis</taxon>
    </lineage>
</organism>
<reference evidence="1" key="1">
    <citation type="submission" date="2023-03" db="UniProtKB">
        <authorList>
            <consortium name="EnsemblPlants"/>
        </authorList>
    </citation>
    <scope>IDENTIFICATION</scope>
</reference>
<accession>A0A9I9ELX8</accession>
<evidence type="ECO:0000313" key="1">
    <source>
        <dbReference type="EnsemblPlants" id="MELO3C035584.2.1"/>
    </source>
</evidence>
<proteinExistence type="predicted"/>
<dbReference type="AlphaFoldDB" id="A0A9I9ELX8"/>
<dbReference type="Gramene" id="MELO3C035584.2.1">
    <property type="protein sequence ID" value="MELO3C035584.2.1"/>
    <property type="gene ID" value="MELO3C035584.2"/>
</dbReference>
<sequence length="65" mass="7459">MGFPRDHHLFMIVWSDGITTLMRCYVYEWSDGVTYSPIILSVHLGSLKTSKGRDRGRGKLTNDNK</sequence>